<organism evidence="1 2">
    <name type="scientific">Baudoinia panamericana (strain UAMH 10762)</name>
    <name type="common">Angels' share fungus</name>
    <name type="synonym">Baudoinia compniacensis (strain UAMH 10762)</name>
    <dbReference type="NCBI Taxonomy" id="717646"/>
    <lineage>
        <taxon>Eukaryota</taxon>
        <taxon>Fungi</taxon>
        <taxon>Dikarya</taxon>
        <taxon>Ascomycota</taxon>
        <taxon>Pezizomycotina</taxon>
        <taxon>Dothideomycetes</taxon>
        <taxon>Dothideomycetidae</taxon>
        <taxon>Mycosphaerellales</taxon>
        <taxon>Teratosphaeriaceae</taxon>
        <taxon>Baudoinia</taxon>
    </lineage>
</organism>
<reference evidence="1 2" key="1">
    <citation type="journal article" date="2012" name="PLoS Pathog.">
        <title>Diverse lifestyles and strategies of plant pathogenesis encoded in the genomes of eighteen Dothideomycetes fungi.</title>
        <authorList>
            <person name="Ohm R.A."/>
            <person name="Feau N."/>
            <person name="Henrissat B."/>
            <person name="Schoch C.L."/>
            <person name="Horwitz B.A."/>
            <person name="Barry K.W."/>
            <person name="Condon B.J."/>
            <person name="Copeland A.C."/>
            <person name="Dhillon B."/>
            <person name="Glaser F."/>
            <person name="Hesse C.N."/>
            <person name="Kosti I."/>
            <person name="LaButti K."/>
            <person name="Lindquist E.A."/>
            <person name="Lucas S."/>
            <person name="Salamov A.A."/>
            <person name="Bradshaw R.E."/>
            <person name="Ciuffetti L."/>
            <person name="Hamelin R.C."/>
            <person name="Kema G.H.J."/>
            <person name="Lawrence C."/>
            <person name="Scott J.A."/>
            <person name="Spatafora J.W."/>
            <person name="Turgeon B.G."/>
            <person name="de Wit P.J.G.M."/>
            <person name="Zhong S."/>
            <person name="Goodwin S.B."/>
            <person name="Grigoriev I.V."/>
        </authorList>
    </citation>
    <scope>NUCLEOTIDE SEQUENCE [LARGE SCALE GENOMIC DNA]</scope>
    <source>
        <strain evidence="1 2">UAMH 10762</strain>
    </source>
</reference>
<dbReference type="EMBL" id="KB445551">
    <property type="protein sequence ID" value="EMC99956.1"/>
    <property type="molecule type" value="Genomic_DNA"/>
</dbReference>
<keyword evidence="2" id="KW-1185">Reference proteome</keyword>
<dbReference type="Proteomes" id="UP000011761">
    <property type="component" value="Unassembled WGS sequence"/>
</dbReference>
<dbReference type="HOGENOM" id="CLU_2922264_0_0_1"/>
<evidence type="ECO:0000313" key="2">
    <source>
        <dbReference type="Proteomes" id="UP000011761"/>
    </source>
</evidence>
<accession>M2MSV6</accession>
<protein>
    <submittedName>
        <fullName evidence="1">Uncharacterized protein</fullName>
    </submittedName>
</protein>
<sequence>MLNHVNEATASPEWRKDDLTAIFALDCASASPNIMQRMQDRRPAPPHCVPPFIARKRMETL</sequence>
<gene>
    <name evidence="1" type="ORF">BAUCODRAFT_30378</name>
</gene>
<dbReference type="RefSeq" id="XP_007673020.1">
    <property type="nucleotide sequence ID" value="XM_007674830.1"/>
</dbReference>
<name>M2MSV6_BAUPA</name>
<evidence type="ECO:0000313" key="1">
    <source>
        <dbReference type="EMBL" id="EMC99956.1"/>
    </source>
</evidence>
<dbReference type="GeneID" id="19111212"/>
<proteinExistence type="predicted"/>
<dbReference type="KEGG" id="bcom:BAUCODRAFT_30378"/>
<dbReference type="AlphaFoldDB" id="M2MSV6"/>